<protein>
    <recommendedName>
        <fullName evidence="4">SLH domain-containing protein</fullName>
    </recommendedName>
</protein>
<dbReference type="PRINTS" id="PR01217">
    <property type="entry name" value="PRICHEXTENSN"/>
</dbReference>
<evidence type="ECO:0000259" key="4">
    <source>
        <dbReference type="PROSITE" id="PS51272"/>
    </source>
</evidence>
<dbReference type="InterPro" id="IPR014755">
    <property type="entry name" value="Cu-Rt/internalin_Ig-like"/>
</dbReference>
<feature type="domain" description="SLH" evidence="4">
    <location>
        <begin position="93"/>
        <end position="156"/>
    </location>
</feature>
<feature type="signal peptide" evidence="3">
    <location>
        <begin position="1"/>
        <end position="24"/>
    </location>
</feature>
<dbReference type="Proteomes" id="UP000658225">
    <property type="component" value="Unassembled WGS sequence"/>
</dbReference>
<evidence type="ECO:0000256" key="3">
    <source>
        <dbReference type="SAM" id="SignalP"/>
    </source>
</evidence>
<proteinExistence type="predicted"/>
<dbReference type="InterPro" id="IPR001119">
    <property type="entry name" value="SLH_dom"/>
</dbReference>
<dbReference type="EMBL" id="JADBEL010000012">
    <property type="protein sequence ID" value="MBE1555341.1"/>
    <property type="molecule type" value="Genomic_DNA"/>
</dbReference>
<sequence>MNSKKFLRMFLTMTLALSSTLLMGVVVSDAKTSADVTDLKDLDAATKAKFDALISAGIFEGDSGFRLEEGMNRAQFAKVAALIFNLNVDSSLKKSSFSDVKVDDPALPYIEALKKVGITTGITPTTFNPADDVTVKQLATFLIRGLGKEEEATDWAKGYVGLALEMKLFATDASGSFEGRQQASSVLLASGAFEAKKMIEVTQPLEVSEAEFMPGNKLELTLTTQVDLASIDLSKITINGVPLDSNLDSFELSEDKKTIIIKLHTGFQLDTTKTPVIVVNGLKTLFGNELKNDTGEVPIPVKVTEPPYTPIPTVPDPSPSPTPVPEEPAPAPAPEEPNPNTPNPNTPNSNTPNPNTPNPNTPNPNTPNPNTPNPNTPNPNTPNPNTPNPNTPNPNIQNPIQEH</sequence>
<feature type="region of interest" description="Disordered" evidence="2">
    <location>
        <begin position="289"/>
        <end position="403"/>
    </location>
</feature>
<feature type="chain" id="PRO_5038754874" description="SLH domain-containing protein" evidence="3">
    <location>
        <begin position="25"/>
        <end position="403"/>
    </location>
</feature>
<feature type="compositionally biased region" description="Pro residues" evidence="2">
    <location>
        <begin position="307"/>
        <end position="345"/>
    </location>
</feature>
<gene>
    <name evidence="5" type="ORF">H4683_002446</name>
</gene>
<name>A0A927MQ61_9BACL</name>
<feature type="compositionally biased region" description="Pro residues" evidence="2">
    <location>
        <begin position="354"/>
        <end position="392"/>
    </location>
</feature>
<evidence type="ECO:0000256" key="1">
    <source>
        <dbReference type="ARBA" id="ARBA00022729"/>
    </source>
</evidence>
<evidence type="ECO:0000313" key="6">
    <source>
        <dbReference type="Proteomes" id="UP000658225"/>
    </source>
</evidence>
<comment type="caution">
    <text evidence="5">The sequence shown here is derived from an EMBL/GenBank/DDBJ whole genome shotgun (WGS) entry which is preliminary data.</text>
</comment>
<reference evidence="5" key="1">
    <citation type="submission" date="2020-10" db="EMBL/GenBank/DDBJ databases">
        <title>Genomic Encyclopedia of Type Strains, Phase IV (KMG-IV): sequencing the most valuable type-strain genomes for metagenomic binning, comparative biology and taxonomic classification.</title>
        <authorList>
            <person name="Goeker M."/>
        </authorList>
    </citation>
    <scope>NUCLEOTIDE SEQUENCE</scope>
    <source>
        <strain evidence="5">DSM 13886</strain>
    </source>
</reference>
<dbReference type="PROSITE" id="PS51272">
    <property type="entry name" value="SLH"/>
    <property type="match status" value="1"/>
</dbReference>
<keyword evidence="6" id="KW-1185">Reference proteome</keyword>
<keyword evidence="1 3" id="KW-0732">Signal</keyword>
<organism evidence="5 6">
    <name type="scientific">Sporosarcina limicola</name>
    <dbReference type="NCBI Taxonomy" id="34101"/>
    <lineage>
        <taxon>Bacteria</taxon>
        <taxon>Bacillati</taxon>
        <taxon>Bacillota</taxon>
        <taxon>Bacilli</taxon>
        <taxon>Bacillales</taxon>
        <taxon>Caryophanaceae</taxon>
        <taxon>Sporosarcina</taxon>
    </lineage>
</organism>
<dbReference type="Gene3D" id="2.60.40.1220">
    <property type="match status" value="1"/>
</dbReference>
<accession>A0A927MQ61</accession>
<dbReference type="RefSeq" id="WP_225942061.1">
    <property type="nucleotide sequence ID" value="NZ_JADBEL010000012.1"/>
</dbReference>
<dbReference type="Pfam" id="PF00395">
    <property type="entry name" value="SLH"/>
    <property type="match status" value="1"/>
</dbReference>
<evidence type="ECO:0000313" key="5">
    <source>
        <dbReference type="EMBL" id="MBE1555341.1"/>
    </source>
</evidence>
<dbReference type="AlphaFoldDB" id="A0A927MQ61"/>
<evidence type="ECO:0000256" key="2">
    <source>
        <dbReference type="SAM" id="MobiDB-lite"/>
    </source>
</evidence>